<dbReference type="GO" id="GO:0034399">
    <property type="term" value="C:nuclear periphery"/>
    <property type="evidence" value="ECO:0007669"/>
    <property type="project" value="EnsemblFungi"/>
</dbReference>
<reference evidence="11" key="1">
    <citation type="journal article" date="2016" name="Nat. Commun.">
        <title>Genome analysis of three Pneumocystis species reveals adaptation mechanisms to life exclusively in mammalian hosts.</title>
        <authorList>
            <person name="Ma L."/>
            <person name="Chen Z."/>
            <person name="Huang D.W."/>
            <person name="Kutty G."/>
            <person name="Ishihara M."/>
            <person name="Wang H."/>
            <person name="Abouelleil A."/>
            <person name="Bishop L."/>
            <person name="Davey E."/>
            <person name="Deng R."/>
            <person name="Deng X."/>
            <person name="Fan L."/>
            <person name="Fantoni G."/>
            <person name="Fitzgerald M."/>
            <person name="Gogineni E."/>
            <person name="Goldberg J.M."/>
            <person name="Handley G."/>
            <person name="Hu X."/>
            <person name="Huber C."/>
            <person name="Jiao X."/>
            <person name="Jones K."/>
            <person name="Levin J.Z."/>
            <person name="Liu Y."/>
            <person name="Macdonald P."/>
            <person name="Melnikov A."/>
            <person name="Raley C."/>
            <person name="Sassi M."/>
            <person name="Sherman B.T."/>
            <person name="Song X."/>
            <person name="Sykes S."/>
            <person name="Tran B."/>
            <person name="Walsh L."/>
            <person name="Xia Y."/>
            <person name="Yang J."/>
            <person name="Young S."/>
            <person name="Zeng Q."/>
            <person name="Zheng X."/>
            <person name="Stephens R."/>
            <person name="Nusbaum C."/>
            <person name="Birren B.W."/>
            <person name="Azadi P."/>
            <person name="Lempicki R.A."/>
            <person name="Cuomo C.A."/>
            <person name="Kovacs J.A."/>
        </authorList>
    </citation>
    <scope>NUCLEOTIDE SEQUENCE [LARGE SCALE GENOMIC DNA]</scope>
    <source>
        <strain evidence="11">RU7</strain>
    </source>
</reference>
<dbReference type="Proteomes" id="UP000053447">
    <property type="component" value="Unassembled WGS sequence"/>
</dbReference>
<dbReference type="InterPro" id="IPR015943">
    <property type="entry name" value="WD40/YVTN_repeat-like_dom_sf"/>
</dbReference>
<dbReference type="VEuPathDB" id="FungiDB:T551_02358"/>
<keyword evidence="5 8" id="KW-0227">DNA damage</keyword>
<dbReference type="PANTHER" id="PTHR14773">
    <property type="entry name" value="WD REPEAT-CONTAINING PROTEIN 76"/>
    <property type="match status" value="1"/>
</dbReference>
<comment type="function">
    <text evidence="8">DNA-binding protein that binds to both single- and double-stranded DNA. Binds preferentially to UV-damaged DNA. May be involved in DNA-metabolic processes.</text>
</comment>
<keyword evidence="6 8" id="KW-0238">DNA-binding</keyword>
<organism evidence="10 11">
    <name type="scientific">Pneumocystis jirovecii (strain RU7)</name>
    <name type="common">Human pneumocystis pneumonia agent</name>
    <dbReference type="NCBI Taxonomy" id="1408657"/>
    <lineage>
        <taxon>Eukaryota</taxon>
        <taxon>Fungi</taxon>
        <taxon>Dikarya</taxon>
        <taxon>Ascomycota</taxon>
        <taxon>Taphrinomycotina</taxon>
        <taxon>Pneumocystomycetes</taxon>
        <taxon>Pneumocystaceae</taxon>
        <taxon>Pneumocystis</taxon>
    </lineage>
</organism>
<evidence type="ECO:0000256" key="7">
    <source>
        <dbReference type="PROSITE-ProRule" id="PRU00221"/>
    </source>
</evidence>
<dbReference type="GO" id="GO:0006974">
    <property type="term" value="P:DNA damage response"/>
    <property type="evidence" value="ECO:0007669"/>
    <property type="project" value="UniProtKB-KW"/>
</dbReference>
<dbReference type="EMBL" id="LFWA01000010">
    <property type="protein sequence ID" value="KTW29084.1"/>
    <property type="molecule type" value="Genomic_DNA"/>
</dbReference>
<dbReference type="PROSITE" id="PS00678">
    <property type="entry name" value="WD_REPEATS_1"/>
    <property type="match status" value="1"/>
</dbReference>
<sequence length="509" mass="58200">MQEINEYERQRQLNIKRNQELLKKLELGNILKKKINIEANSTKKRTSDKKKERKKDYSTFPRRNSSRLLGLSLKLDLINNKSEETNLKKETQQTKRVHGDLKLSEIIEKSYDWEDAKKVIQDVTYCTLKSYEKNESTEIIDKDIAQLKQKMQSLELYKKWDPQHLKVVPERISSLTIHPNITKKIVFAGDKVGNMGIWDMDGSKTNKIKNEDEEEALEEPLIHHYKLHSGSISSLKFNPFSTNILYSSSYDGIVRALHLDKELSTEIYVQQNNSLNVMPLISALTVHPKGDQIYLTTTDGQFIMKDLNSQNVTSYQLHDKKIGGLSVHPSSPYLICTASLDRTMKIWDLRTINNSKKPIPLGVYTSRLSVSSAFWNSEGSIIATSYDDTVTIFDNPNYKLWNVNTSLDDLSPTYTIKHNNQTGRWVTILRAQWHENPSSGIQKFTIGNMQRYIDIYSSKGIYLSCLGDSEKITAVPAVCQFHPTQDWVVGGSASGKIVAYLPPEEQSLT</sequence>
<evidence type="ECO:0000256" key="9">
    <source>
        <dbReference type="SAM" id="MobiDB-lite"/>
    </source>
</evidence>
<dbReference type="AlphaFoldDB" id="A0A0W4ZL22"/>
<evidence type="ECO:0000313" key="10">
    <source>
        <dbReference type="EMBL" id="KTW29084.1"/>
    </source>
</evidence>
<dbReference type="Gene3D" id="2.130.10.10">
    <property type="entry name" value="YVTN repeat-like/Quinoprotein amine dehydrogenase"/>
    <property type="match status" value="1"/>
</dbReference>
<dbReference type="GeneID" id="28940876"/>
<evidence type="ECO:0000256" key="3">
    <source>
        <dbReference type="ARBA" id="ARBA00022574"/>
    </source>
</evidence>
<feature type="compositionally biased region" description="Basic residues" evidence="9">
    <location>
        <begin position="42"/>
        <end position="53"/>
    </location>
</feature>
<comment type="similarity">
    <text evidence="1 8">Belongs to the WD repeat DDB2/WDR76 family.</text>
</comment>
<dbReference type="InterPro" id="IPR019775">
    <property type="entry name" value="WD40_repeat_CS"/>
</dbReference>
<evidence type="ECO:0000256" key="4">
    <source>
        <dbReference type="ARBA" id="ARBA00022737"/>
    </source>
</evidence>
<dbReference type="InterPro" id="IPR036322">
    <property type="entry name" value="WD40_repeat_dom_sf"/>
</dbReference>
<protein>
    <recommendedName>
        <fullName evidence="2 8">DNA damage-binding protein CMR1</fullName>
    </recommendedName>
</protein>
<dbReference type="GO" id="GO:2000001">
    <property type="term" value="P:regulation of DNA damage checkpoint"/>
    <property type="evidence" value="ECO:0007669"/>
    <property type="project" value="EnsemblFungi"/>
</dbReference>
<keyword evidence="3 7" id="KW-0853">WD repeat</keyword>
<dbReference type="GO" id="GO:0005737">
    <property type="term" value="C:cytoplasm"/>
    <property type="evidence" value="ECO:0007669"/>
    <property type="project" value="EnsemblFungi"/>
</dbReference>
<dbReference type="GO" id="GO:0003677">
    <property type="term" value="F:DNA binding"/>
    <property type="evidence" value="ECO:0007669"/>
    <property type="project" value="UniProtKB-UniRule"/>
</dbReference>
<feature type="region of interest" description="Disordered" evidence="9">
    <location>
        <begin position="41"/>
        <end position="60"/>
    </location>
</feature>
<accession>A0A0W4ZL22</accession>
<gene>
    <name evidence="10" type="ORF">T551_02358</name>
</gene>
<dbReference type="OrthoDB" id="9890280at2759"/>
<comment type="caution">
    <text evidence="10">The sequence shown here is derived from an EMBL/GenBank/DDBJ whole genome shotgun (WGS) entry which is preliminary data.</text>
</comment>
<keyword evidence="11" id="KW-1185">Reference proteome</keyword>
<dbReference type="SMART" id="SM00320">
    <property type="entry name" value="WD40"/>
    <property type="match status" value="4"/>
</dbReference>
<evidence type="ECO:0000313" key="11">
    <source>
        <dbReference type="Proteomes" id="UP000053447"/>
    </source>
</evidence>
<dbReference type="STRING" id="1408657.A0A0W4ZL22"/>
<dbReference type="PROSITE" id="PS50294">
    <property type="entry name" value="WD_REPEATS_REGION"/>
    <property type="match status" value="1"/>
</dbReference>
<dbReference type="GO" id="GO:0000785">
    <property type="term" value="C:chromatin"/>
    <property type="evidence" value="ECO:0007669"/>
    <property type="project" value="EnsemblFungi"/>
</dbReference>
<evidence type="ECO:0000256" key="8">
    <source>
        <dbReference type="RuleBase" id="RU365004"/>
    </source>
</evidence>
<dbReference type="RefSeq" id="XP_018229193.1">
    <property type="nucleotide sequence ID" value="XM_018374621.1"/>
</dbReference>
<keyword evidence="4" id="KW-0677">Repeat</keyword>
<dbReference type="InterPro" id="IPR001680">
    <property type="entry name" value="WD40_rpt"/>
</dbReference>
<proteinExistence type="inferred from homology"/>
<name>A0A0W4ZL22_PNEJ7</name>
<dbReference type="SUPFAM" id="SSF50978">
    <property type="entry name" value="WD40 repeat-like"/>
    <property type="match status" value="1"/>
</dbReference>
<evidence type="ECO:0000256" key="5">
    <source>
        <dbReference type="ARBA" id="ARBA00022763"/>
    </source>
</evidence>
<dbReference type="PROSITE" id="PS50082">
    <property type="entry name" value="WD_REPEATS_2"/>
    <property type="match status" value="1"/>
</dbReference>
<dbReference type="Pfam" id="PF00400">
    <property type="entry name" value="WD40"/>
    <property type="match status" value="2"/>
</dbReference>
<dbReference type="InterPro" id="IPR050853">
    <property type="entry name" value="WD_repeat_DNA-damage-binding"/>
</dbReference>
<feature type="repeat" description="WD" evidence="7">
    <location>
        <begin position="315"/>
        <end position="357"/>
    </location>
</feature>
<evidence type="ECO:0000256" key="2">
    <source>
        <dbReference type="ARBA" id="ARBA00021132"/>
    </source>
</evidence>
<evidence type="ECO:0000256" key="6">
    <source>
        <dbReference type="ARBA" id="ARBA00023125"/>
    </source>
</evidence>
<dbReference type="PANTHER" id="PTHR14773:SF0">
    <property type="entry name" value="WD REPEAT-CONTAINING PROTEIN 76"/>
    <property type="match status" value="1"/>
</dbReference>
<evidence type="ECO:0000256" key="1">
    <source>
        <dbReference type="ARBA" id="ARBA00005434"/>
    </source>
</evidence>
<dbReference type="eggNOG" id="KOG4328">
    <property type="taxonomic scope" value="Eukaryota"/>
</dbReference>